<organism evidence="1 2">
    <name type="scientific">Parapedobacter composti</name>
    <dbReference type="NCBI Taxonomy" id="623281"/>
    <lineage>
        <taxon>Bacteria</taxon>
        <taxon>Pseudomonadati</taxon>
        <taxon>Bacteroidota</taxon>
        <taxon>Sphingobacteriia</taxon>
        <taxon>Sphingobacteriales</taxon>
        <taxon>Sphingobacteriaceae</taxon>
        <taxon>Parapedobacter</taxon>
    </lineage>
</organism>
<evidence type="ECO:0000313" key="2">
    <source>
        <dbReference type="Proteomes" id="UP000199577"/>
    </source>
</evidence>
<dbReference type="STRING" id="623281.SAMN05421747_12229"/>
<proteinExistence type="predicted"/>
<dbReference type="AlphaFoldDB" id="A0A1I1LRT7"/>
<accession>A0A1I1LRT7</accession>
<keyword evidence="2" id="KW-1185">Reference proteome</keyword>
<sequence length="87" mass="9756">MQFTGGGFGRIILADDDKEEEIPPALEPLLLGLTGRNLDFGQDTVGYIRNKSRESVTIEQAKDIENWFAANVEDFQVGNLVDLWEVE</sequence>
<name>A0A1I1LRT7_9SPHI</name>
<dbReference type="Proteomes" id="UP000199577">
    <property type="component" value="Unassembled WGS sequence"/>
</dbReference>
<protein>
    <submittedName>
        <fullName evidence="1">Uncharacterized protein</fullName>
    </submittedName>
</protein>
<gene>
    <name evidence="1" type="ORF">SAMN05421747_12229</name>
</gene>
<reference evidence="1 2" key="1">
    <citation type="submission" date="2016-10" db="EMBL/GenBank/DDBJ databases">
        <authorList>
            <person name="de Groot N.N."/>
        </authorList>
    </citation>
    <scope>NUCLEOTIDE SEQUENCE [LARGE SCALE GENOMIC DNA]</scope>
    <source>
        <strain evidence="1 2">DSM 22900</strain>
    </source>
</reference>
<dbReference type="RefSeq" id="WP_170845806.1">
    <property type="nucleotide sequence ID" value="NZ_FOLL01000022.1"/>
</dbReference>
<evidence type="ECO:0000313" key="1">
    <source>
        <dbReference type="EMBL" id="SFC73648.1"/>
    </source>
</evidence>
<dbReference type="EMBL" id="FOLL01000022">
    <property type="protein sequence ID" value="SFC73648.1"/>
    <property type="molecule type" value="Genomic_DNA"/>
</dbReference>